<accession>A0A1H4TQ31</accession>
<dbReference type="EMBL" id="FNTH01000001">
    <property type="protein sequence ID" value="SEC58593.1"/>
    <property type="molecule type" value="Genomic_DNA"/>
</dbReference>
<gene>
    <name evidence="1" type="ORF">SAMN05444164_2205</name>
</gene>
<organism evidence="1 2">
    <name type="scientific">Bradyrhizobium erythrophlei</name>
    <dbReference type="NCBI Taxonomy" id="1437360"/>
    <lineage>
        <taxon>Bacteria</taxon>
        <taxon>Pseudomonadati</taxon>
        <taxon>Pseudomonadota</taxon>
        <taxon>Alphaproteobacteria</taxon>
        <taxon>Hyphomicrobiales</taxon>
        <taxon>Nitrobacteraceae</taxon>
        <taxon>Bradyrhizobium</taxon>
    </lineage>
</organism>
<proteinExistence type="predicted"/>
<dbReference type="Proteomes" id="UP000198992">
    <property type="component" value="Unassembled WGS sequence"/>
</dbReference>
<reference evidence="1 2" key="1">
    <citation type="submission" date="2016-10" db="EMBL/GenBank/DDBJ databases">
        <authorList>
            <person name="de Groot N.N."/>
        </authorList>
    </citation>
    <scope>NUCLEOTIDE SEQUENCE [LARGE SCALE GENOMIC DNA]</scope>
    <source>
        <strain evidence="1 2">MT12</strain>
    </source>
</reference>
<protein>
    <submittedName>
        <fullName evidence="1">Uncharacterized protein</fullName>
    </submittedName>
</protein>
<name>A0A1H4TQ31_9BRAD</name>
<evidence type="ECO:0000313" key="2">
    <source>
        <dbReference type="Proteomes" id="UP000198992"/>
    </source>
</evidence>
<evidence type="ECO:0000313" key="1">
    <source>
        <dbReference type="EMBL" id="SEC58593.1"/>
    </source>
</evidence>
<sequence>MTIQAARSAYSAVMRGLDPRIHPLRKGLHSRWIAGLSPAMTICKVGNTP</sequence>
<dbReference type="AlphaFoldDB" id="A0A1H4TQ31"/>